<dbReference type="GO" id="GO:0005507">
    <property type="term" value="F:copper ion binding"/>
    <property type="evidence" value="ECO:0007669"/>
    <property type="project" value="InterPro"/>
</dbReference>
<feature type="domain" description="CopC" evidence="8">
    <location>
        <begin position="25"/>
        <end position="118"/>
    </location>
</feature>
<keyword evidence="5" id="KW-0574">Periplasm</keyword>
<dbReference type="AlphaFoldDB" id="A0A2D2B0R6"/>
<dbReference type="InterPro" id="IPR032694">
    <property type="entry name" value="CopC/D"/>
</dbReference>
<evidence type="ECO:0000313" key="10">
    <source>
        <dbReference type="Proteomes" id="UP000228945"/>
    </source>
</evidence>
<keyword evidence="6" id="KW-0186">Copper</keyword>
<dbReference type="RefSeq" id="WP_099623099.1">
    <property type="nucleotide sequence ID" value="NZ_CP024201.1"/>
</dbReference>
<dbReference type="InterPro" id="IPR014755">
    <property type="entry name" value="Cu-Rt/internalin_Ig-like"/>
</dbReference>
<dbReference type="GO" id="GO:0046688">
    <property type="term" value="P:response to copper ion"/>
    <property type="evidence" value="ECO:0007669"/>
    <property type="project" value="InterPro"/>
</dbReference>
<dbReference type="GO" id="GO:0005886">
    <property type="term" value="C:plasma membrane"/>
    <property type="evidence" value="ECO:0007669"/>
    <property type="project" value="TreeGrafter"/>
</dbReference>
<dbReference type="PANTHER" id="PTHR34820:SF4">
    <property type="entry name" value="INNER MEMBRANE PROTEIN YEBZ"/>
    <property type="match status" value="1"/>
</dbReference>
<evidence type="ECO:0000256" key="2">
    <source>
        <dbReference type="ARBA" id="ARBA00010509"/>
    </source>
</evidence>
<name>A0A2D2B0R6_9CAUL</name>
<dbReference type="SUPFAM" id="SSF81296">
    <property type="entry name" value="E set domains"/>
    <property type="match status" value="1"/>
</dbReference>
<gene>
    <name evidence="9" type="ORF">CSW64_16330</name>
</gene>
<comment type="similarity">
    <text evidence="2">Belongs to the CopC family.</text>
</comment>
<dbReference type="NCBIfam" id="NF033814">
    <property type="entry name" value="copper_CopC"/>
    <property type="match status" value="1"/>
</dbReference>
<dbReference type="OrthoDB" id="9796814at2"/>
<keyword evidence="10" id="KW-1185">Reference proteome</keyword>
<dbReference type="InterPro" id="IPR007348">
    <property type="entry name" value="CopC_dom"/>
</dbReference>
<keyword evidence="4 7" id="KW-0732">Signal</keyword>
<dbReference type="InterPro" id="IPR014756">
    <property type="entry name" value="Ig_E-set"/>
</dbReference>
<dbReference type="InterPro" id="IPR047685">
    <property type="entry name" value="CopC-like"/>
</dbReference>
<comment type="subcellular location">
    <subcellularLocation>
        <location evidence="1">Periplasm</location>
    </subcellularLocation>
</comment>
<proteinExistence type="inferred from homology"/>
<feature type="signal peptide" evidence="7">
    <location>
        <begin position="1"/>
        <end position="24"/>
    </location>
</feature>
<reference evidence="9 10" key="1">
    <citation type="submission" date="2017-10" db="EMBL/GenBank/DDBJ databases">
        <title>Genome sequence of Caulobacter mirabilis FWC38.</title>
        <authorList>
            <person name="Fiebig A."/>
            <person name="Crosson S."/>
        </authorList>
    </citation>
    <scope>NUCLEOTIDE SEQUENCE [LARGE SCALE GENOMIC DNA]</scope>
    <source>
        <strain evidence="9 10">FWC 38</strain>
    </source>
</reference>
<protein>
    <submittedName>
        <fullName evidence="9">Copper resistance protein CopC</fullName>
    </submittedName>
</protein>
<organism evidence="9 10">
    <name type="scientific">Caulobacter mirabilis</name>
    <dbReference type="NCBI Taxonomy" id="69666"/>
    <lineage>
        <taxon>Bacteria</taxon>
        <taxon>Pseudomonadati</taxon>
        <taxon>Pseudomonadota</taxon>
        <taxon>Alphaproteobacteria</taxon>
        <taxon>Caulobacterales</taxon>
        <taxon>Caulobacteraceae</taxon>
        <taxon>Caulobacter</taxon>
    </lineage>
</organism>
<accession>A0A2D2B0R6</accession>
<feature type="chain" id="PRO_5013770148" evidence="7">
    <location>
        <begin position="25"/>
        <end position="119"/>
    </location>
</feature>
<sequence>MRPSRPAAVLAAAALLLTAGQAFAHARMTASTPAANAVVAAPKTITLTFNERVAPAFSSFDLVAPGGRTVKPATAVSKDGKSITGKLAAPLAKGGYTVNWRAVSADGHRMTGTFAFKVN</sequence>
<dbReference type="PANTHER" id="PTHR34820">
    <property type="entry name" value="INNER MEMBRANE PROTEIN YEBZ"/>
    <property type="match status" value="1"/>
</dbReference>
<dbReference type="Pfam" id="PF04234">
    <property type="entry name" value="CopC"/>
    <property type="match status" value="1"/>
</dbReference>
<dbReference type="GO" id="GO:0006825">
    <property type="term" value="P:copper ion transport"/>
    <property type="evidence" value="ECO:0007669"/>
    <property type="project" value="InterPro"/>
</dbReference>
<evidence type="ECO:0000256" key="5">
    <source>
        <dbReference type="ARBA" id="ARBA00022764"/>
    </source>
</evidence>
<evidence type="ECO:0000256" key="4">
    <source>
        <dbReference type="ARBA" id="ARBA00022729"/>
    </source>
</evidence>
<evidence type="ECO:0000256" key="6">
    <source>
        <dbReference type="ARBA" id="ARBA00023008"/>
    </source>
</evidence>
<dbReference type="KEGG" id="cmb:CSW64_16330"/>
<dbReference type="GO" id="GO:0042597">
    <property type="term" value="C:periplasmic space"/>
    <property type="evidence" value="ECO:0007669"/>
    <property type="project" value="UniProtKB-SubCell"/>
</dbReference>
<evidence type="ECO:0000256" key="3">
    <source>
        <dbReference type="ARBA" id="ARBA00022723"/>
    </source>
</evidence>
<dbReference type="Proteomes" id="UP000228945">
    <property type="component" value="Chromosome"/>
</dbReference>
<dbReference type="EMBL" id="CP024201">
    <property type="protein sequence ID" value="ATQ43851.1"/>
    <property type="molecule type" value="Genomic_DNA"/>
</dbReference>
<keyword evidence="3" id="KW-0479">Metal-binding</keyword>
<dbReference type="Gene3D" id="2.60.40.1220">
    <property type="match status" value="1"/>
</dbReference>
<evidence type="ECO:0000259" key="8">
    <source>
        <dbReference type="Pfam" id="PF04234"/>
    </source>
</evidence>
<evidence type="ECO:0000256" key="1">
    <source>
        <dbReference type="ARBA" id="ARBA00004418"/>
    </source>
</evidence>
<evidence type="ECO:0000256" key="7">
    <source>
        <dbReference type="SAM" id="SignalP"/>
    </source>
</evidence>
<evidence type="ECO:0000313" key="9">
    <source>
        <dbReference type="EMBL" id="ATQ43851.1"/>
    </source>
</evidence>